<evidence type="ECO:0008006" key="3">
    <source>
        <dbReference type="Google" id="ProtNLM"/>
    </source>
</evidence>
<reference evidence="1 2" key="1">
    <citation type="submission" date="2015-01" db="EMBL/GenBank/DDBJ databases">
        <title>Desulfovibrio sp. JC271 draft genome sequence.</title>
        <authorList>
            <person name="Shivani Y."/>
            <person name="Subhash Y."/>
            <person name="Sasikala C."/>
            <person name="Ramana C.V."/>
        </authorList>
    </citation>
    <scope>NUCLEOTIDE SEQUENCE [LARGE SCALE GENOMIC DNA]</scope>
    <source>
        <strain evidence="1 2">JC271</strain>
    </source>
</reference>
<dbReference type="AlphaFoldDB" id="A0A1B7XDP7"/>
<dbReference type="InterPro" id="IPR046239">
    <property type="entry name" value="DUF6272"/>
</dbReference>
<sequence>MEGAVDFCSQKQQFLQDNGVVFYFNGPVSQEVVEGIGDAVRTKLKHEDAGLSMIQRVFTILVEQMQNIIRYSTDRLADAEDGAETALGQIILGVDDEGGYFVSCGNKINSADTDKLQKKIEQVQHMDSDELKKFYKEMRRKDPDADSKGAGLGFIEMARKASAPLSFSIEPLDESSSFFAMKVKA</sequence>
<evidence type="ECO:0000313" key="2">
    <source>
        <dbReference type="Proteomes" id="UP000091979"/>
    </source>
</evidence>
<comment type="caution">
    <text evidence="1">The sequence shown here is derived from an EMBL/GenBank/DDBJ whole genome shotgun (WGS) entry which is preliminary data.</text>
</comment>
<dbReference type="STRING" id="1560234.SP90_08110"/>
<evidence type="ECO:0000313" key="1">
    <source>
        <dbReference type="EMBL" id="OBQ52131.1"/>
    </source>
</evidence>
<organism evidence="1 2">
    <name type="scientific">Halodesulfovibrio spirochaetisodalis</name>
    <dbReference type="NCBI Taxonomy" id="1560234"/>
    <lineage>
        <taxon>Bacteria</taxon>
        <taxon>Pseudomonadati</taxon>
        <taxon>Thermodesulfobacteriota</taxon>
        <taxon>Desulfovibrionia</taxon>
        <taxon>Desulfovibrionales</taxon>
        <taxon>Desulfovibrionaceae</taxon>
        <taxon>Halodesulfovibrio</taxon>
    </lineage>
</organism>
<dbReference type="EMBL" id="JXMS01000011">
    <property type="protein sequence ID" value="OBQ52131.1"/>
    <property type="molecule type" value="Genomic_DNA"/>
</dbReference>
<proteinExistence type="predicted"/>
<protein>
    <recommendedName>
        <fullName evidence="3">Histidine kinase/HSP90-like ATPase domain-containing protein</fullName>
    </recommendedName>
</protein>
<dbReference type="Pfam" id="PF19788">
    <property type="entry name" value="DUF6272"/>
    <property type="match status" value="1"/>
</dbReference>
<dbReference type="NCBIfam" id="NF038262">
    <property type="entry name" value="SiaB_fam_kinase"/>
    <property type="match status" value="1"/>
</dbReference>
<dbReference type="PATRIC" id="fig|1560234.3.peg.440"/>
<gene>
    <name evidence="1" type="ORF">SP90_08110</name>
</gene>
<dbReference type="Proteomes" id="UP000091979">
    <property type="component" value="Unassembled WGS sequence"/>
</dbReference>
<keyword evidence="2" id="KW-1185">Reference proteome</keyword>
<name>A0A1B7XDP7_9BACT</name>
<accession>A0A1B7XDP7</accession>